<dbReference type="Proteomes" id="UP000198727">
    <property type="component" value="Unassembled WGS sequence"/>
</dbReference>
<dbReference type="InterPro" id="IPR052523">
    <property type="entry name" value="Trichothecene_AcTrans"/>
</dbReference>
<organism evidence="2 3">
    <name type="scientific">Amycolatopsis arida</name>
    <dbReference type="NCBI Taxonomy" id="587909"/>
    <lineage>
        <taxon>Bacteria</taxon>
        <taxon>Bacillati</taxon>
        <taxon>Actinomycetota</taxon>
        <taxon>Actinomycetes</taxon>
        <taxon>Pseudonocardiales</taxon>
        <taxon>Pseudonocardiaceae</taxon>
        <taxon>Amycolatopsis</taxon>
    </lineage>
</organism>
<reference evidence="3" key="1">
    <citation type="submission" date="2016-10" db="EMBL/GenBank/DDBJ databases">
        <authorList>
            <person name="Varghese N."/>
            <person name="Submissions S."/>
        </authorList>
    </citation>
    <scope>NUCLEOTIDE SEQUENCE [LARGE SCALE GENOMIC DNA]</scope>
    <source>
        <strain evidence="3">CGMCC 4.5579</strain>
    </source>
</reference>
<gene>
    <name evidence="2" type="ORF">SAMN05421810_102585</name>
</gene>
<dbReference type="Gene3D" id="3.40.630.30">
    <property type="match status" value="1"/>
</dbReference>
<proteinExistence type="predicted"/>
<dbReference type="EMBL" id="FOWW01000002">
    <property type="protein sequence ID" value="SFP43903.1"/>
    <property type="molecule type" value="Genomic_DNA"/>
</dbReference>
<keyword evidence="3" id="KW-1185">Reference proteome</keyword>
<dbReference type="PROSITE" id="PS51186">
    <property type="entry name" value="GNAT"/>
    <property type="match status" value="1"/>
</dbReference>
<keyword evidence="2" id="KW-0808">Transferase</keyword>
<feature type="domain" description="N-acetyltransferase" evidence="1">
    <location>
        <begin position="5"/>
        <end position="198"/>
    </location>
</feature>
<dbReference type="InterPro" id="IPR016181">
    <property type="entry name" value="Acyl_CoA_acyltransferase"/>
</dbReference>
<dbReference type="InterPro" id="IPR000182">
    <property type="entry name" value="GNAT_dom"/>
</dbReference>
<evidence type="ECO:0000313" key="2">
    <source>
        <dbReference type="EMBL" id="SFP43903.1"/>
    </source>
</evidence>
<accession>A0A1I5QCE6</accession>
<dbReference type="RefSeq" id="WP_092529310.1">
    <property type="nucleotide sequence ID" value="NZ_FOWW01000002.1"/>
</dbReference>
<dbReference type="GO" id="GO:0016747">
    <property type="term" value="F:acyltransferase activity, transferring groups other than amino-acyl groups"/>
    <property type="evidence" value="ECO:0007669"/>
    <property type="project" value="InterPro"/>
</dbReference>
<name>A0A1I5QCE6_9PSEU</name>
<dbReference type="PANTHER" id="PTHR42791">
    <property type="entry name" value="GNAT FAMILY ACETYLTRANSFERASE"/>
    <property type="match status" value="1"/>
</dbReference>
<dbReference type="Pfam" id="PF13508">
    <property type="entry name" value="Acetyltransf_7"/>
    <property type="match status" value="1"/>
</dbReference>
<dbReference type="SUPFAM" id="SSF55729">
    <property type="entry name" value="Acyl-CoA N-acyltransferases (Nat)"/>
    <property type="match status" value="1"/>
</dbReference>
<evidence type="ECO:0000259" key="1">
    <source>
        <dbReference type="PROSITE" id="PS51186"/>
    </source>
</evidence>
<sequence>MTLSVEIRPGGPGDLEIASRLVAEAFEPLAVSRWLVPAGRDERLRVLRANFRIHVEHALAHGHLDLIDGGAGVAVWFHLDGPEPPPPPADYDARLARACGPWVDRFRALDATFEAHHPHEVAHRHLAFLAIHPSVQGRGLGGSLLRQHHQVLDATGVGAYLEASSERSRSLYERHGYRAHGAPFTLPDGPPLWPLWRDPCPSDAG</sequence>
<protein>
    <submittedName>
        <fullName evidence="2">Acetyltransferase (GNAT) domain-containing protein</fullName>
    </submittedName>
</protein>
<dbReference type="OrthoDB" id="7057833at2"/>
<dbReference type="PANTHER" id="PTHR42791:SF1">
    <property type="entry name" value="N-ACETYLTRANSFERASE DOMAIN-CONTAINING PROTEIN"/>
    <property type="match status" value="1"/>
</dbReference>
<evidence type="ECO:0000313" key="3">
    <source>
        <dbReference type="Proteomes" id="UP000198727"/>
    </source>
</evidence>
<dbReference type="AlphaFoldDB" id="A0A1I5QCE6"/>
<dbReference type="STRING" id="587909.SAMN05421810_102585"/>